<dbReference type="KEGG" id="hco:LOKO_03495"/>
<evidence type="ECO:0000256" key="3">
    <source>
        <dbReference type="ARBA" id="ARBA00023136"/>
    </source>
</evidence>
<reference evidence="8 9" key="1">
    <citation type="journal article" date="2016" name="Genome Announc.">
        <title>Draft Genome Sequence of 'Halomonas chromatireducens' Strain AGD 8-3, a Haloalkaliphilic Chromate- and Selenite-Reducing Gammaproteobacterium.</title>
        <authorList>
            <person name="Sharko F.S."/>
            <person name="Shapovalova A.A."/>
            <person name="Tsygankova S.V."/>
            <person name="Komova A.V."/>
            <person name="Boulygina E.S."/>
            <person name="Teslyuk A.B."/>
            <person name="Gotovtsev P.M."/>
            <person name="Namsaraev Z.B."/>
            <person name="Khijniak T.V."/>
            <person name="Nedoluzhko A.V."/>
            <person name="Vasilov R.G."/>
        </authorList>
    </citation>
    <scope>NUCLEOTIDE SEQUENCE [LARGE SCALE GENOMIC DNA]</scope>
    <source>
        <strain evidence="8 9">AGD 8-3</strain>
    </source>
</reference>
<keyword evidence="5" id="KW-0998">Cell outer membrane</keyword>
<evidence type="ECO:0000313" key="8">
    <source>
        <dbReference type="EMBL" id="AMD02535.1"/>
    </source>
</evidence>
<evidence type="ECO:0008006" key="10">
    <source>
        <dbReference type="Google" id="ProtNLM"/>
    </source>
</evidence>
<dbReference type="AlphaFoldDB" id="A0A0X8HH45"/>
<sequence length="53" mass="5498">MSHRLALAPLILAVLLLAGCGQTGPLYLPDDEQAAERYGNPAASDAADSEDES</sequence>
<accession>A0A0X8HH45</accession>
<dbReference type="PROSITE" id="PS51257">
    <property type="entry name" value="PROKAR_LIPOPROTEIN"/>
    <property type="match status" value="1"/>
</dbReference>
<keyword evidence="6" id="KW-0449">Lipoprotein</keyword>
<dbReference type="EMBL" id="CP014226">
    <property type="protein sequence ID" value="AMD02535.1"/>
    <property type="molecule type" value="Genomic_DNA"/>
</dbReference>
<evidence type="ECO:0000256" key="7">
    <source>
        <dbReference type="SAM" id="MobiDB-lite"/>
    </source>
</evidence>
<feature type="region of interest" description="Disordered" evidence="7">
    <location>
        <begin position="28"/>
        <end position="53"/>
    </location>
</feature>
<proteinExistence type="predicted"/>
<dbReference type="STRING" id="507626.LOKO_03495"/>
<dbReference type="GO" id="GO:0009279">
    <property type="term" value="C:cell outer membrane"/>
    <property type="evidence" value="ECO:0007669"/>
    <property type="project" value="UniProtKB-SubCell"/>
</dbReference>
<protein>
    <recommendedName>
        <fullName evidence="10">Lipopeptide</fullName>
    </recommendedName>
</protein>
<keyword evidence="9" id="KW-1185">Reference proteome</keyword>
<reference evidence="8 9" key="2">
    <citation type="submission" date="2016-02" db="EMBL/GenBank/DDBJ databases">
        <authorList>
            <person name="Wen L."/>
            <person name="He K."/>
            <person name="Yang H."/>
        </authorList>
    </citation>
    <scope>NUCLEOTIDE SEQUENCE [LARGE SCALE GENOMIC DNA]</scope>
    <source>
        <strain evidence="8 9">AGD 8-3</strain>
    </source>
</reference>
<evidence type="ECO:0000256" key="2">
    <source>
        <dbReference type="ARBA" id="ARBA00022729"/>
    </source>
</evidence>
<evidence type="ECO:0000313" key="9">
    <source>
        <dbReference type="Proteomes" id="UP000063387"/>
    </source>
</evidence>
<evidence type="ECO:0000256" key="1">
    <source>
        <dbReference type="ARBA" id="ARBA00004459"/>
    </source>
</evidence>
<evidence type="ECO:0000256" key="4">
    <source>
        <dbReference type="ARBA" id="ARBA00023139"/>
    </source>
</evidence>
<gene>
    <name evidence="8" type="ORF">LOKO_03495</name>
</gene>
<dbReference type="InterPro" id="IPR032831">
    <property type="entry name" value="LptM_cons"/>
</dbReference>
<keyword evidence="3" id="KW-0472">Membrane</keyword>
<keyword evidence="2" id="KW-0732">Signal</keyword>
<dbReference type="Pfam" id="PF13627">
    <property type="entry name" value="LptM_cons"/>
    <property type="match status" value="1"/>
</dbReference>
<dbReference type="NCBIfam" id="NF047847">
    <property type="entry name" value="SS_mature_LptM"/>
    <property type="match status" value="1"/>
</dbReference>
<keyword evidence="4" id="KW-0564">Palmitate</keyword>
<evidence type="ECO:0000256" key="6">
    <source>
        <dbReference type="ARBA" id="ARBA00023288"/>
    </source>
</evidence>
<evidence type="ECO:0000256" key="5">
    <source>
        <dbReference type="ARBA" id="ARBA00023237"/>
    </source>
</evidence>
<comment type="subcellular location">
    <subcellularLocation>
        <location evidence="1">Cell outer membrane</location>
        <topology evidence="1">Lipid-anchor</topology>
    </subcellularLocation>
</comment>
<organism evidence="8 9">
    <name type="scientific">Halomonas chromatireducens</name>
    <dbReference type="NCBI Taxonomy" id="507626"/>
    <lineage>
        <taxon>Bacteria</taxon>
        <taxon>Pseudomonadati</taxon>
        <taxon>Pseudomonadota</taxon>
        <taxon>Gammaproteobacteria</taxon>
        <taxon>Oceanospirillales</taxon>
        <taxon>Halomonadaceae</taxon>
        <taxon>Halomonas</taxon>
    </lineage>
</organism>
<name>A0A0X8HH45_9GAMM</name>
<dbReference type="Proteomes" id="UP000063387">
    <property type="component" value="Chromosome"/>
</dbReference>
<dbReference type="PATRIC" id="fig|507626.3.peg.3495"/>